<keyword evidence="4" id="KW-0342">GTP-binding</keyword>
<evidence type="ECO:0000259" key="6">
    <source>
        <dbReference type="PROSITE" id="PS51716"/>
    </source>
</evidence>
<keyword evidence="8" id="KW-1185">Reference proteome</keyword>
<dbReference type="AlphaFoldDB" id="A0A5J5EQZ6"/>
<protein>
    <submittedName>
        <fullName evidence="7">Interferon-inducible GTPase-domain-containing protein</fullName>
    </submittedName>
</protein>
<sequence>PTEEEVAEAEKRIQYRKENLHFAVAGTTGTGKSSLINAFRRLRDYDVKKGAARTGTSETTKGIGRYPDPDPELPRRRFIWYDLPGAGSQDIDDWEYFKKQQLFVFDLVIVVISGRFRKCDAILLQHCTRLDVPTFLVRSKSDQEIAAIHKQMEQEDNPDSSDDEDSDDDSPVTIHSEPPKNYYREARKKYISEARQNSREELAKAGIPDQHLYLVTNEGIHLVSKYLGKKDISSLRKATKATYERLIDEEALVRDLLHAAYKRR</sequence>
<evidence type="ECO:0000256" key="4">
    <source>
        <dbReference type="ARBA" id="ARBA00023134"/>
    </source>
</evidence>
<dbReference type="InterPro" id="IPR051515">
    <property type="entry name" value="IRG"/>
</dbReference>
<reference evidence="7 8" key="1">
    <citation type="submission" date="2019-09" db="EMBL/GenBank/DDBJ databases">
        <title>Draft genome of the ectomycorrhizal ascomycete Sphaerosporella brunnea.</title>
        <authorList>
            <consortium name="DOE Joint Genome Institute"/>
            <person name="Benucci G.M."/>
            <person name="Marozzi G."/>
            <person name="Antonielli L."/>
            <person name="Sanchez S."/>
            <person name="Marco P."/>
            <person name="Wang X."/>
            <person name="Falini L.B."/>
            <person name="Barry K."/>
            <person name="Haridas S."/>
            <person name="Lipzen A."/>
            <person name="Labutti K."/>
            <person name="Grigoriev I.V."/>
            <person name="Murat C."/>
            <person name="Martin F."/>
            <person name="Albertini E."/>
            <person name="Donnini D."/>
            <person name="Bonito G."/>
        </authorList>
    </citation>
    <scope>NUCLEOTIDE SEQUENCE [LARGE SCALE GENOMIC DNA]</scope>
    <source>
        <strain evidence="7 8">Sb_GMNB300</strain>
    </source>
</reference>
<keyword evidence="2" id="KW-0547">Nucleotide-binding</keyword>
<dbReference type="PROSITE" id="PS51716">
    <property type="entry name" value="G_IRG"/>
    <property type="match status" value="1"/>
</dbReference>
<feature type="non-terminal residue" evidence="7">
    <location>
        <position position="1"/>
    </location>
</feature>
<dbReference type="PANTHER" id="PTHR32341">
    <property type="entry name" value="INTERFERON-INDUCIBLE GTPASE"/>
    <property type="match status" value="1"/>
</dbReference>
<dbReference type="SUPFAM" id="SSF52540">
    <property type="entry name" value="P-loop containing nucleoside triphosphate hydrolases"/>
    <property type="match status" value="1"/>
</dbReference>
<dbReference type="Pfam" id="PF05049">
    <property type="entry name" value="IIGP"/>
    <property type="match status" value="1"/>
</dbReference>
<feature type="compositionally biased region" description="Acidic residues" evidence="5">
    <location>
        <begin position="154"/>
        <end position="170"/>
    </location>
</feature>
<dbReference type="PANTHER" id="PTHR32341:SF10">
    <property type="entry name" value="INTERFERON-INDUCIBLE GTPASE 5"/>
    <property type="match status" value="1"/>
</dbReference>
<evidence type="ECO:0000256" key="2">
    <source>
        <dbReference type="ARBA" id="ARBA00022741"/>
    </source>
</evidence>
<feature type="domain" description="IRG-type G" evidence="6">
    <location>
        <begin position="18"/>
        <end position="238"/>
    </location>
</feature>
<dbReference type="GO" id="GO:0016787">
    <property type="term" value="F:hydrolase activity"/>
    <property type="evidence" value="ECO:0007669"/>
    <property type="project" value="UniProtKB-KW"/>
</dbReference>
<comment type="similarity">
    <text evidence="1">Belongs to the TRAFAC class dynamin-like GTPase superfamily. IRG family.</text>
</comment>
<dbReference type="InParanoid" id="A0A5J5EQZ6"/>
<dbReference type="Gene3D" id="3.40.50.300">
    <property type="entry name" value="P-loop containing nucleotide triphosphate hydrolases"/>
    <property type="match status" value="1"/>
</dbReference>
<dbReference type="InterPro" id="IPR007743">
    <property type="entry name" value="Immunity-related_GTPase-like"/>
</dbReference>
<feature type="region of interest" description="Disordered" evidence="5">
    <location>
        <begin position="151"/>
        <end position="179"/>
    </location>
</feature>
<evidence type="ECO:0000313" key="8">
    <source>
        <dbReference type="Proteomes" id="UP000326924"/>
    </source>
</evidence>
<evidence type="ECO:0000256" key="3">
    <source>
        <dbReference type="ARBA" id="ARBA00022801"/>
    </source>
</evidence>
<dbReference type="OrthoDB" id="422720at2759"/>
<name>A0A5J5EQZ6_9PEZI</name>
<dbReference type="GO" id="GO:0005525">
    <property type="term" value="F:GTP binding"/>
    <property type="evidence" value="ECO:0007669"/>
    <property type="project" value="UniProtKB-KW"/>
</dbReference>
<accession>A0A5J5EQZ6</accession>
<dbReference type="InterPro" id="IPR030385">
    <property type="entry name" value="G_IRG_dom"/>
</dbReference>
<evidence type="ECO:0000313" key="7">
    <source>
        <dbReference type="EMBL" id="KAA8900319.1"/>
    </source>
</evidence>
<evidence type="ECO:0000256" key="1">
    <source>
        <dbReference type="ARBA" id="ARBA00005429"/>
    </source>
</evidence>
<dbReference type="GO" id="GO:0016020">
    <property type="term" value="C:membrane"/>
    <property type="evidence" value="ECO:0007669"/>
    <property type="project" value="InterPro"/>
</dbReference>
<evidence type="ECO:0000256" key="5">
    <source>
        <dbReference type="SAM" id="MobiDB-lite"/>
    </source>
</evidence>
<organism evidence="7 8">
    <name type="scientific">Sphaerosporella brunnea</name>
    <dbReference type="NCBI Taxonomy" id="1250544"/>
    <lineage>
        <taxon>Eukaryota</taxon>
        <taxon>Fungi</taxon>
        <taxon>Dikarya</taxon>
        <taxon>Ascomycota</taxon>
        <taxon>Pezizomycotina</taxon>
        <taxon>Pezizomycetes</taxon>
        <taxon>Pezizales</taxon>
        <taxon>Pyronemataceae</taxon>
        <taxon>Sphaerosporella</taxon>
    </lineage>
</organism>
<dbReference type="Proteomes" id="UP000326924">
    <property type="component" value="Unassembled WGS sequence"/>
</dbReference>
<dbReference type="InterPro" id="IPR027417">
    <property type="entry name" value="P-loop_NTPase"/>
</dbReference>
<keyword evidence="3" id="KW-0378">Hydrolase</keyword>
<comment type="caution">
    <text evidence="7">The sequence shown here is derived from an EMBL/GenBank/DDBJ whole genome shotgun (WGS) entry which is preliminary data.</text>
</comment>
<dbReference type="EMBL" id="VXIS01000155">
    <property type="protein sequence ID" value="KAA8900319.1"/>
    <property type="molecule type" value="Genomic_DNA"/>
</dbReference>
<gene>
    <name evidence="7" type="ORF">FN846DRAFT_755179</name>
</gene>
<proteinExistence type="inferred from homology"/>
<feature type="non-terminal residue" evidence="7">
    <location>
        <position position="264"/>
    </location>
</feature>